<evidence type="ECO:0000313" key="2">
    <source>
        <dbReference type="EMBL" id="GFS16810.1"/>
    </source>
</evidence>
<sequence>MMMMMMINMMVMTRVCQHTNNHSRILATLEQPASIKTTELAINLHHFSSLAEDDDDDDDDDDGDDGNHESI</sequence>
<feature type="region of interest" description="Disordered" evidence="1">
    <location>
        <begin position="49"/>
        <end position="71"/>
    </location>
</feature>
<feature type="compositionally biased region" description="Acidic residues" evidence="1">
    <location>
        <begin position="51"/>
        <end position="64"/>
    </location>
</feature>
<comment type="caution">
    <text evidence="2">The sequence shown here is derived from an EMBL/GenBank/DDBJ whole genome shotgun (WGS) entry which is preliminary data.</text>
</comment>
<evidence type="ECO:0008006" key="4">
    <source>
        <dbReference type="Google" id="ProtNLM"/>
    </source>
</evidence>
<keyword evidence="3" id="KW-1185">Reference proteome</keyword>
<dbReference type="AlphaFoldDB" id="A0AAV4J3F3"/>
<organism evidence="2 3">
    <name type="scientific">Elysia marginata</name>
    <dbReference type="NCBI Taxonomy" id="1093978"/>
    <lineage>
        <taxon>Eukaryota</taxon>
        <taxon>Metazoa</taxon>
        <taxon>Spiralia</taxon>
        <taxon>Lophotrochozoa</taxon>
        <taxon>Mollusca</taxon>
        <taxon>Gastropoda</taxon>
        <taxon>Heterobranchia</taxon>
        <taxon>Euthyneura</taxon>
        <taxon>Panpulmonata</taxon>
        <taxon>Sacoglossa</taxon>
        <taxon>Placobranchoidea</taxon>
        <taxon>Plakobranchidae</taxon>
        <taxon>Elysia</taxon>
    </lineage>
</organism>
<protein>
    <recommendedName>
        <fullName evidence="4">Secreted protein</fullName>
    </recommendedName>
</protein>
<reference evidence="2 3" key="1">
    <citation type="journal article" date="2021" name="Elife">
        <title>Chloroplast acquisition without the gene transfer in kleptoplastic sea slugs, Plakobranchus ocellatus.</title>
        <authorList>
            <person name="Maeda T."/>
            <person name="Takahashi S."/>
            <person name="Yoshida T."/>
            <person name="Shimamura S."/>
            <person name="Takaki Y."/>
            <person name="Nagai Y."/>
            <person name="Toyoda A."/>
            <person name="Suzuki Y."/>
            <person name="Arimoto A."/>
            <person name="Ishii H."/>
            <person name="Satoh N."/>
            <person name="Nishiyama T."/>
            <person name="Hasebe M."/>
            <person name="Maruyama T."/>
            <person name="Minagawa J."/>
            <person name="Obokata J."/>
            <person name="Shigenobu S."/>
        </authorList>
    </citation>
    <scope>NUCLEOTIDE SEQUENCE [LARGE SCALE GENOMIC DNA]</scope>
</reference>
<dbReference type="Proteomes" id="UP000762676">
    <property type="component" value="Unassembled WGS sequence"/>
</dbReference>
<accession>A0AAV4J3F3</accession>
<name>A0AAV4J3F3_9GAST</name>
<gene>
    <name evidence="2" type="ORF">ElyMa_003222900</name>
</gene>
<proteinExistence type="predicted"/>
<dbReference type="EMBL" id="BMAT01006634">
    <property type="protein sequence ID" value="GFS16810.1"/>
    <property type="molecule type" value="Genomic_DNA"/>
</dbReference>
<evidence type="ECO:0000256" key="1">
    <source>
        <dbReference type="SAM" id="MobiDB-lite"/>
    </source>
</evidence>
<evidence type="ECO:0000313" key="3">
    <source>
        <dbReference type="Proteomes" id="UP000762676"/>
    </source>
</evidence>